<dbReference type="SMART" id="SM00776">
    <property type="entry name" value="NPCBM"/>
    <property type="match status" value="2"/>
</dbReference>
<dbReference type="Gene3D" id="2.60.40.10">
    <property type="entry name" value="Immunoglobulins"/>
    <property type="match status" value="2"/>
</dbReference>
<reference evidence="5" key="1">
    <citation type="submission" date="2021-03" db="EMBL/GenBank/DDBJ databases">
        <title>Comparative Genomics and Metabolomics in the genus Turicibacter.</title>
        <authorList>
            <person name="Maki J."/>
            <person name="Looft T."/>
        </authorList>
    </citation>
    <scope>NUCLEOTIDE SEQUENCE</scope>
    <source>
        <strain evidence="5">ISU324</strain>
    </source>
</reference>
<dbReference type="Gene3D" id="2.60.120.1250">
    <property type="entry name" value="Peptidase M60, enhancin-like domain 1"/>
    <property type="match status" value="1"/>
</dbReference>
<protein>
    <submittedName>
        <fullName evidence="5">NPCBM/NEW2 domain-containing protein</fullName>
    </submittedName>
</protein>
<dbReference type="Gene3D" id="1.20.1270.90">
    <property type="entry name" value="AF1782-like"/>
    <property type="match status" value="2"/>
</dbReference>
<sequence>MKKSLPSVLALSLIISNFSPTLSVFANEWQTQVKVSEEETKENKVSEAIVRGFALNSYDNFNAYDEKYRVSRDEIVSFSNNGGQYNSSSLDKAFDNNLSTHWETGTKNTSSFINEVIIEFNQIKSIDRIVYATRQDVAKGKGFPNEFEIYASLSGEDDDFRLAVTGSHTTTGNMMEFKFDTIQAKKIKFVFKSANQDWASASEFWFYKEDALLNQMNHIFTNESKNELSEEFNTIEKLNEFEVLAQQHPFYDDFKEDIANARILLELTEVNYMNAMISTFTSFDDERLEAYDALYKVPSEKITSITTNGGHYASHSILNAMDNDINTRWHSRSQNSSSHTNEVIITLEELTTINRLMYSNNHSRGYAQAFEIYISKTSQGDTFEKVTAGEMAIDTKNTMEILFNPTDARRIKFVFTEGYENWAIASEFGIYKPDSISEVMDRLFIDKTMSELNPEFATIAMIESLTEQVKNHPFADEYMEKLNIAKELIEFGTIQLGTSNISKFTPFYTEYIKQYDEMFRVPISAISNNGGNYPGALLQYAIDEDITTHWETGTANSDTFKNEVILTLDKAVEVDRLTYKPRTINKGFPTKFSIYISPVTTGDNFQKVSEGHYAVTNDMLQIKFDSTKAKRIKFVFEEAYQDWASIGDIRVYKQDTTADQMKNLFTNGLMNEVSEAFNTIEKLEALEEKVNEHPLASVYQEDIQLAKDIINNELQTVKTVTVEQHGDRNAHTNQNLKFGFGNNNQPTGVLAKPGDTVVVYVDAEPGKPLPQLFFSQQEGSFANWGRTVSLHAGKNVITVPEVTQNDGWYHHSVTPGGAVYIVNPYTEEQQGKSPVIRFAKGVEVFPMVDKNTDEQEFLELLKDYKARLDADKRANPDVMDRQMIDIVEIVSDHLVFTGTATGAYEAYVNQGFSPLQTVNMYNDHMDLVFEYLGLDGSNELNDVKYTRENIRLAQPFGYMYAYTNHIGVQGDVMVSMLTTVGGWGVDHEMGHRLDIGVRTIGEVTNNMIPQNSSYYYNQPNKRIPFETHVYKNVIAKDNNEYYSGSYFENLAVFWQLEMIYPGYWAKLNRQYRENNVVLDSQDSANDKLNQLAKYSSIALELDLTEHFERHGFFVSDETKEFVSQYKKPEVKTWYANYDYIEYKGNGFEKETGLVVERLTHGEHNQLVFKVNADVAADVLGYEIFKDEELIGFTSTNSFIDTTTEVGEAVEYKVIPYDKKLNPGEEVHLHSLAPTIMTSQEKVIVKLNEAFEPMNLAKAYTYTGEEMTNAVTVNHSVDMSQKGIYPVTFMAEDQGMTTAKTIKVEVVSDYDYLSDIEWTDVETVWGTPRRNENIKGRINGDIQTFEQGFGIHANGKITYDLTDLDYDRFEALIGVDMNIASQLNSSLQVKVIADGQVLAKTPILKHADNMVSVDVPVKGVKELVIEINDAGNGNTSDHAIIANPKLITNNAKPQLTIPKDAAVKVGQKLEDIIGTYTAKDAEDGELTASVQVSGAENVNFDCPGKYTITYTVTDSDGNQVEKTRTISVVDMNDFTYLTDYDWKSANQSYGSAKKDISASGNTLRLTNEDGSVATYEHGIGAHSTSTIIYDLSDKDYQFFSSYVGVDRQMYGSVGSVVFQVYVDGEKQFDSGLMNSRDPQQYVEVNLAGAKELKLVVTDGGNGDGSDHATWGDTKLHFANSEREEINRESLDTLLEEIDSLTASDYTESSWLNLMQVLQEVTTQLAAGYNQETINQLTATLQEAYEKLEKVVSFDELVQLITTVEEMDLSAYTSESVEQLQTTLEQAKALVENATLQPEVDQMIEKLQTAINQLEKSEDLNQVVGIKDDYLKAEIIKTLNLQKNEVTVGDLLNLTSLTLSNRVKNLEGLQYAKNLESLVFPHAEVTDLSPLKDLTKLTKIVADWQIIEGGMLERTENKVSIDHKVINRQGERVIPSSIMVRHNQTFTEMPIDLAISMNENGVISFDTTSYETGSYSVFIAYENEADNYQAQVLYMFRVE</sequence>
<evidence type="ECO:0000256" key="1">
    <source>
        <dbReference type="SAM" id="Coils"/>
    </source>
</evidence>
<dbReference type="SUPFAM" id="SSF49785">
    <property type="entry name" value="Galactose-binding domain-like"/>
    <property type="match status" value="5"/>
</dbReference>
<dbReference type="SUPFAM" id="SSF52058">
    <property type="entry name" value="L domain-like"/>
    <property type="match status" value="1"/>
</dbReference>
<dbReference type="Gene3D" id="2.60.120.260">
    <property type="entry name" value="Galactose-binding domain-like"/>
    <property type="match status" value="3"/>
</dbReference>
<evidence type="ECO:0000313" key="5">
    <source>
        <dbReference type="EMBL" id="UUF08843.1"/>
    </source>
</evidence>
<dbReference type="InterPro" id="IPR000421">
    <property type="entry name" value="FA58C"/>
</dbReference>
<dbReference type="Gene3D" id="3.40.390.80">
    <property type="entry name" value="Peptidase M60, enhancin-like domain 2"/>
    <property type="match status" value="1"/>
</dbReference>
<evidence type="ECO:0000259" key="4">
    <source>
        <dbReference type="PROSITE" id="PS51723"/>
    </source>
</evidence>
<evidence type="ECO:0000256" key="2">
    <source>
        <dbReference type="SAM" id="SignalP"/>
    </source>
</evidence>
<dbReference type="InterPro" id="IPR008979">
    <property type="entry name" value="Galactose-bd-like_sf"/>
</dbReference>
<dbReference type="InterPro" id="IPR013783">
    <property type="entry name" value="Ig-like_fold"/>
</dbReference>
<dbReference type="Pfam" id="PF16403">
    <property type="entry name" value="Bact_surface_Ig-like"/>
    <property type="match status" value="1"/>
</dbReference>
<dbReference type="PROSITE" id="PS50022">
    <property type="entry name" value="FA58C_3"/>
    <property type="match status" value="2"/>
</dbReference>
<dbReference type="InterPro" id="IPR032179">
    <property type="entry name" value="Cry22Aa_Ig-like"/>
</dbReference>
<feature type="domain" description="F5/8 type C" evidence="3">
    <location>
        <begin position="283"/>
        <end position="433"/>
    </location>
</feature>
<organism evidence="5 6">
    <name type="scientific">Turicibacter bilis</name>
    <dbReference type="NCBI Taxonomy" id="2735723"/>
    <lineage>
        <taxon>Bacteria</taxon>
        <taxon>Bacillati</taxon>
        <taxon>Bacillota</taxon>
        <taxon>Erysipelotrichia</taxon>
        <taxon>Erysipelotrichales</taxon>
        <taxon>Turicibacteraceae</taxon>
        <taxon>Turicibacter</taxon>
    </lineage>
</organism>
<dbReference type="InterPro" id="IPR013222">
    <property type="entry name" value="Glyco_hyd_98_carb-bd"/>
</dbReference>
<evidence type="ECO:0000313" key="6">
    <source>
        <dbReference type="Proteomes" id="UP001058072"/>
    </source>
</evidence>
<evidence type="ECO:0000259" key="3">
    <source>
        <dbReference type="PROSITE" id="PS50022"/>
    </source>
</evidence>
<proteinExistence type="predicted"/>
<dbReference type="Pfam" id="PF08305">
    <property type="entry name" value="NPCBM"/>
    <property type="match status" value="2"/>
</dbReference>
<dbReference type="RefSeq" id="WP_212724470.1">
    <property type="nucleotide sequence ID" value="NZ_CP071250.1"/>
</dbReference>
<dbReference type="InterPro" id="IPR032675">
    <property type="entry name" value="LRR_dom_sf"/>
</dbReference>
<dbReference type="InterPro" id="IPR031161">
    <property type="entry name" value="Peptidase_M60_dom"/>
</dbReference>
<gene>
    <name evidence="5" type="ORF">J0J70_02195</name>
</gene>
<accession>A0A9Q9CS92</accession>
<feature type="domain" description="F5/8 type C" evidence="3">
    <location>
        <begin position="56"/>
        <end position="209"/>
    </location>
</feature>
<dbReference type="InterPro" id="IPR042279">
    <property type="entry name" value="Pep_M60_3"/>
</dbReference>
<dbReference type="InterPro" id="IPR038637">
    <property type="entry name" value="NPCBM_sf"/>
</dbReference>
<feature type="coiled-coil region" evidence="1">
    <location>
        <begin position="1775"/>
        <end position="1818"/>
    </location>
</feature>
<name>A0A9Q9CS92_9FIRM</name>
<dbReference type="Pfam" id="PF13402">
    <property type="entry name" value="Peptidase_M60"/>
    <property type="match status" value="1"/>
</dbReference>
<dbReference type="Gene3D" id="2.60.120.1060">
    <property type="entry name" value="NPCBM/NEW2 domain"/>
    <property type="match status" value="2"/>
</dbReference>
<feature type="chain" id="PRO_5040181863" evidence="2">
    <location>
        <begin position="27"/>
        <end position="1997"/>
    </location>
</feature>
<feature type="signal peptide" evidence="2">
    <location>
        <begin position="1"/>
        <end position="26"/>
    </location>
</feature>
<dbReference type="EMBL" id="CP071250">
    <property type="protein sequence ID" value="UUF08843.1"/>
    <property type="molecule type" value="Genomic_DNA"/>
</dbReference>
<dbReference type="Gene3D" id="3.80.10.10">
    <property type="entry name" value="Ribonuclease Inhibitor"/>
    <property type="match status" value="1"/>
</dbReference>
<feature type="domain" description="Peptidase M60" evidence="4">
    <location>
        <begin position="742"/>
        <end position="1061"/>
    </location>
</feature>
<dbReference type="Pfam" id="PF00754">
    <property type="entry name" value="F5_F8_type_C"/>
    <property type="match status" value="3"/>
</dbReference>
<keyword evidence="2" id="KW-0732">Signal</keyword>
<dbReference type="Proteomes" id="UP001058072">
    <property type="component" value="Chromosome"/>
</dbReference>
<keyword evidence="1" id="KW-0175">Coiled coil</keyword>
<dbReference type="SMART" id="SM01276">
    <property type="entry name" value="M60-like"/>
    <property type="match status" value="1"/>
</dbReference>
<dbReference type="PROSITE" id="PS51723">
    <property type="entry name" value="PEPTIDASE_M60"/>
    <property type="match status" value="1"/>
</dbReference>
<dbReference type="Gene3D" id="1.10.390.30">
    <property type="entry name" value="Peptidase M60, enhancin-like domain 3"/>
    <property type="match status" value="1"/>
</dbReference>